<dbReference type="RefSeq" id="WP_213536350.1">
    <property type="nucleotide sequence ID" value="NZ_BOVQ01000006.1"/>
</dbReference>
<feature type="binding site" evidence="9">
    <location>
        <position position="67"/>
    </location>
    <ligand>
        <name>ATP</name>
        <dbReference type="ChEBI" id="CHEBI:30616"/>
    </ligand>
</feature>
<comment type="domain">
    <text evidence="9">Has 3 domains, the large (RuvB-L) and small ATPase (RuvB-S) domains and the C-terminal head (RuvB-H) domain. The head domain binds DNA, while the ATPase domains jointly bind ATP, ADP or are empty depending on the state of the subunit in the translocation cycle. During a single DNA translocation step the structure of each domain remains the same, but their relative positions change.</text>
</comment>
<feature type="binding site" evidence="9">
    <location>
        <position position="21"/>
    </location>
    <ligand>
        <name>ATP</name>
        <dbReference type="ChEBI" id="CHEBI:30616"/>
    </ligand>
</feature>
<keyword evidence="5 9" id="KW-0067">ATP-binding</keyword>
<feature type="binding site" evidence="9">
    <location>
        <position position="62"/>
    </location>
    <ligand>
        <name>ATP</name>
        <dbReference type="ChEBI" id="CHEBI:30616"/>
    </ligand>
</feature>
<feature type="binding site" evidence="9">
    <location>
        <begin position="128"/>
        <end position="130"/>
    </location>
    <ligand>
        <name>ATP</name>
        <dbReference type="ChEBI" id="CHEBI:30616"/>
    </ligand>
</feature>
<dbReference type="SUPFAM" id="SSF52540">
    <property type="entry name" value="P-loop containing nucleoside triphosphate hydrolases"/>
    <property type="match status" value="1"/>
</dbReference>
<dbReference type="PANTHER" id="PTHR42848">
    <property type="match status" value="1"/>
</dbReference>
<dbReference type="EC" id="3.6.4.-" evidence="9"/>
<name>A0ABV9JF79_9LACT</name>
<evidence type="ECO:0000256" key="7">
    <source>
        <dbReference type="ARBA" id="ARBA00023172"/>
    </source>
</evidence>
<keyword evidence="11" id="KW-0347">Helicase</keyword>
<feature type="binding site" evidence="9">
    <location>
        <position position="181"/>
    </location>
    <ligand>
        <name>ATP</name>
        <dbReference type="ChEBI" id="CHEBI:30616"/>
    </ligand>
</feature>
<feature type="binding site" evidence="9">
    <location>
        <position position="66"/>
    </location>
    <ligand>
        <name>ATP</name>
        <dbReference type="ChEBI" id="CHEBI:30616"/>
    </ligand>
</feature>
<keyword evidence="8 9" id="KW-0234">DNA repair</keyword>
<dbReference type="Gene3D" id="1.10.10.10">
    <property type="entry name" value="Winged helix-like DNA-binding domain superfamily/Winged helix DNA-binding domain"/>
    <property type="match status" value="1"/>
</dbReference>
<keyword evidence="2 9" id="KW-0547">Nucleotide-binding</keyword>
<feature type="binding site" evidence="9">
    <location>
        <position position="65"/>
    </location>
    <ligand>
        <name>ATP</name>
        <dbReference type="ChEBI" id="CHEBI:30616"/>
    </ligand>
</feature>
<comment type="function">
    <text evidence="9">The RuvA-RuvB-RuvC complex processes Holliday junction (HJ) DNA during genetic recombination and DNA repair, while the RuvA-RuvB complex plays an important role in the rescue of blocked DNA replication forks via replication fork reversal (RFR). RuvA specifically binds to HJ cruciform DNA, conferring on it an open structure. The RuvB hexamer acts as an ATP-dependent pump, pulling dsDNA into and through the RuvAB complex. RuvB forms 2 homohexamers on either side of HJ DNA bound by 1 or 2 RuvA tetramers; 4 subunits per hexamer contact DNA at a time. Coordinated motions by a converter formed by DNA-disengaged RuvB subunits stimulates ATP hydrolysis and nucleotide exchange. Immobilization of the converter enables RuvB to convert the ATP-contained energy into a lever motion, pulling 2 nucleotides of DNA out of the RuvA tetramer per ATP hydrolyzed, thus driving DNA branch migration. The RuvB motors rotate together with the DNA substrate, which together with the progressing nucleotide cycle form the mechanistic basis for DNA recombination by continuous HJ branch migration. Branch migration allows RuvC to scan DNA until it finds its consensus sequence, where it cleaves and resolves cruciform DNA.</text>
</comment>
<dbReference type="InterPro" id="IPR036390">
    <property type="entry name" value="WH_DNA-bd_sf"/>
</dbReference>
<dbReference type="CDD" id="cd00009">
    <property type="entry name" value="AAA"/>
    <property type="match status" value="1"/>
</dbReference>
<dbReference type="InterPro" id="IPR008823">
    <property type="entry name" value="RuvB_wg_C"/>
</dbReference>
<feature type="binding site" evidence="9">
    <location>
        <position position="315"/>
    </location>
    <ligand>
        <name>DNA</name>
        <dbReference type="ChEBI" id="CHEBI:16991"/>
    </ligand>
</feature>
<protein>
    <recommendedName>
        <fullName evidence="9">Holliday junction branch migration complex subunit RuvB</fullName>
        <ecNumber evidence="9">3.6.4.-</ecNumber>
    </recommendedName>
</protein>
<reference evidence="12" key="1">
    <citation type="journal article" date="2019" name="Int. J. Syst. Evol. Microbiol.">
        <title>The Global Catalogue of Microorganisms (GCM) 10K type strain sequencing project: providing services to taxonomists for standard genome sequencing and annotation.</title>
        <authorList>
            <consortium name="The Broad Institute Genomics Platform"/>
            <consortium name="The Broad Institute Genome Sequencing Center for Infectious Disease"/>
            <person name="Wu L."/>
            <person name="Ma J."/>
        </authorList>
    </citation>
    <scope>NUCLEOTIDE SEQUENCE [LARGE SCALE GENOMIC DNA]</scope>
    <source>
        <strain evidence="12">CCUG 63287</strain>
    </source>
</reference>
<accession>A0ABV9JF79</accession>
<dbReference type="InterPro" id="IPR004605">
    <property type="entry name" value="DNA_helicase_Holl-junc_RuvB"/>
</dbReference>
<evidence type="ECO:0000256" key="8">
    <source>
        <dbReference type="ARBA" id="ARBA00023204"/>
    </source>
</evidence>
<proteinExistence type="inferred from homology"/>
<keyword evidence="7 9" id="KW-0233">DNA recombination</keyword>
<comment type="similarity">
    <text evidence="9">Belongs to the RuvB family.</text>
</comment>
<dbReference type="Pfam" id="PF05496">
    <property type="entry name" value="RuvB_N"/>
    <property type="match status" value="1"/>
</dbReference>
<comment type="subcellular location">
    <subcellularLocation>
        <location evidence="9">Cytoplasm</location>
    </subcellularLocation>
</comment>
<dbReference type="SUPFAM" id="SSF46785">
    <property type="entry name" value="Winged helix' DNA-binding domain"/>
    <property type="match status" value="1"/>
</dbReference>
<dbReference type="InterPro" id="IPR008824">
    <property type="entry name" value="RuvB-like_N"/>
</dbReference>
<dbReference type="Gene3D" id="3.40.50.300">
    <property type="entry name" value="P-loop containing nucleotide triphosphate hydrolases"/>
    <property type="match status" value="1"/>
</dbReference>
<dbReference type="SMART" id="SM00382">
    <property type="entry name" value="AAA"/>
    <property type="match status" value="1"/>
</dbReference>
<evidence type="ECO:0000256" key="3">
    <source>
        <dbReference type="ARBA" id="ARBA00022763"/>
    </source>
</evidence>
<dbReference type="InterPro" id="IPR041445">
    <property type="entry name" value="AAA_lid_4"/>
</dbReference>
<keyword evidence="3 9" id="KW-0227">DNA damage</keyword>
<evidence type="ECO:0000256" key="5">
    <source>
        <dbReference type="ARBA" id="ARBA00022840"/>
    </source>
</evidence>
<evidence type="ECO:0000313" key="11">
    <source>
        <dbReference type="EMBL" id="MFC4653171.1"/>
    </source>
</evidence>
<feature type="binding site" evidence="9">
    <location>
        <position position="20"/>
    </location>
    <ligand>
        <name>ATP</name>
        <dbReference type="ChEBI" id="CHEBI:30616"/>
    </ligand>
</feature>
<comment type="caution">
    <text evidence="9">Lacks conserved residue(s) required for the propagation of feature annotation.</text>
</comment>
<dbReference type="PANTHER" id="PTHR42848:SF1">
    <property type="entry name" value="HOLLIDAY JUNCTION BRANCH MIGRATION COMPLEX SUBUNIT RUVB"/>
    <property type="match status" value="1"/>
</dbReference>
<dbReference type="Gene3D" id="1.10.8.60">
    <property type="match status" value="1"/>
</dbReference>
<keyword evidence="4 9" id="KW-0378">Hydrolase</keyword>
<dbReference type="HAMAP" id="MF_00016">
    <property type="entry name" value="DNA_HJ_migration_RuvB"/>
    <property type="match status" value="1"/>
</dbReference>
<feature type="binding site" evidence="9">
    <location>
        <position position="171"/>
    </location>
    <ligand>
        <name>ATP</name>
        <dbReference type="ChEBI" id="CHEBI:30616"/>
    </ligand>
</feature>
<organism evidence="11 12">
    <name type="scientific">Lactococcus nasutitermitis</name>
    <dbReference type="NCBI Taxonomy" id="1652957"/>
    <lineage>
        <taxon>Bacteria</taxon>
        <taxon>Bacillati</taxon>
        <taxon>Bacillota</taxon>
        <taxon>Bacilli</taxon>
        <taxon>Lactobacillales</taxon>
        <taxon>Streptococcaceae</taxon>
        <taxon>Lactococcus</taxon>
    </lineage>
</organism>
<evidence type="ECO:0000259" key="10">
    <source>
        <dbReference type="SMART" id="SM00382"/>
    </source>
</evidence>
<evidence type="ECO:0000256" key="1">
    <source>
        <dbReference type="ARBA" id="ARBA00022490"/>
    </source>
</evidence>
<feature type="domain" description="AAA+ ATPase" evidence="10">
    <location>
        <begin position="51"/>
        <end position="192"/>
    </location>
</feature>
<feature type="region of interest" description="Small ATPAse domain (RuvB-S)" evidence="9">
    <location>
        <begin position="182"/>
        <end position="252"/>
    </location>
</feature>
<feature type="region of interest" description="Head domain (RuvB-H)" evidence="9">
    <location>
        <begin position="255"/>
        <end position="333"/>
    </location>
</feature>
<dbReference type="InterPro" id="IPR027417">
    <property type="entry name" value="P-loop_NTPase"/>
</dbReference>
<comment type="catalytic activity">
    <reaction evidence="9">
        <text>ATP + H2O = ADP + phosphate + H(+)</text>
        <dbReference type="Rhea" id="RHEA:13065"/>
        <dbReference type="ChEBI" id="CHEBI:15377"/>
        <dbReference type="ChEBI" id="CHEBI:15378"/>
        <dbReference type="ChEBI" id="CHEBI:30616"/>
        <dbReference type="ChEBI" id="CHEBI:43474"/>
        <dbReference type="ChEBI" id="CHEBI:456216"/>
    </reaction>
</comment>
<dbReference type="InterPro" id="IPR003593">
    <property type="entry name" value="AAA+_ATPase"/>
</dbReference>
<evidence type="ECO:0000256" key="9">
    <source>
        <dbReference type="HAMAP-Rule" id="MF_00016"/>
    </source>
</evidence>
<dbReference type="GO" id="GO:0016787">
    <property type="term" value="F:hydrolase activity"/>
    <property type="evidence" value="ECO:0007669"/>
    <property type="project" value="UniProtKB-KW"/>
</dbReference>
<feature type="binding site" evidence="9">
    <location>
        <position position="291"/>
    </location>
    <ligand>
        <name>DNA</name>
        <dbReference type="ChEBI" id="CHEBI:16991"/>
    </ligand>
</feature>
<keyword evidence="6 9" id="KW-0238">DNA-binding</keyword>
<evidence type="ECO:0000256" key="4">
    <source>
        <dbReference type="ARBA" id="ARBA00022801"/>
    </source>
</evidence>
<dbReference type="NCBIfam" id="NF000868">
    <property type="entry name" value="PRK00080.1"/>
    <property type="match status" value="1"/>
</dbReference>
<keyword evidence="1 9" id="KW-0963">Cytoplasm</keyword>
<gene>
    <name evidence="9 11" type="primary">ruvB</name>
    <name evidence="11" type="ORF">ACFO26_09675</name>
</gene>
<feature type="binding site" evidence="9">
    <location>
        <position position="310"/>
    </location>
    <ligand>
        <name>DNA</name>
        <dbReference type="ChEBI" id="CHEBI:16991"/>
    </ligand>
</feature>
<dbReference type="Pfam" id="PF17864">
    <property type="entry name" value="AAA_lid_4"/>
    <property type="match status" value="1"/>
</dbReference>
<feature type="region of interest" description="Large ATPase domain (RuvB-L)" evidence="9">
    <location>
        <begin position="1"/>
        <end position="181"/>
    </location>
</feature>
<dbReference type="NCBIfam" id="TIGR00635">
    <property type="entry name" value="ruvB"/>
    <property type="match status" value="1"/>
</dbReference>
<evidence type="ECO:0000256" key="2">
    <source>
        <dbReference type="ARBA" id="ARBA00022741"/>
    </source>
</evidence>
<dbReference type="GO" id="GO:0003678">
    <property type="term" value="F:DNA helicase activity"/>
    <property type="evidence" value="ECO:0007669"/>
    <property type="project" value="UniProtKB-EC"/>
</dbReference>
<evidence type="ECO:0000313" key="12">
    <source>
        <dbReference type="Proteomes" id="UP001595987"/>
    </source>
</evidence>
<comment type="subunit">
    <text evidence="9">Homohexamer. Forms an RuvA(8)-RuvB(12)-Holliday junction (HJ) complex. HJ DNA is sandwiched between 2 RuvA tetramers; dsDNA enters through RuvA and exits via RuvB. An RuvB hexamer assembles on each DNA strand where it exits the tetramer. Each RuvB hexamer is contacted by two RuvA subunits (via domain III) on 2 adjacent RuvB subunits; this complex drives branch migration. In the full resolvosome a probable DNA-RuvA(4)-RuvB(12)-RuvC(2) complex forms which resolves the HJ.</text>
</comment>
<dbReference type="EMBL" id="JBHSGD010000008">
    <property type="protein sequence ID" value="MFC4653171.1"/>
    <property type="molecule type" value="Genomic_DNA"/>
</dbReference>
<feature type="binding site" evidence="9">
    <location>
        <position position="218"/>
    </location>
    <ligand>
        <name>ATP</name>
        <dbReference type="ChEBI" id="CHEBI:30616"/>
    </ligand>
</feature>
<sequence length="333" mass="37279">MNENLSAQSFDDELATEKSLRPQFFSQYIGQEKVKSQLEIFIKAAKMREEVLDHVLLFGPPGLGKTTMAFVIANELGVNIKQTSGPAIEKPGDLVAILNELTPGDVLFIDEIHRLPMNVEEILYSAMEDFYIDIMLGTGDGSRSVHLELPPFTLVGATTRAGMLSNPLRARFGISAHMEYYLEQDLEEIVKRTAEIFEVEVVDDAALEIALRSRGTPRIANRLLKRVRDFAQIMGDGTVNRAITGQALQILDVDNEGLDYIDQKILKTMIEMYHGGPVGLSTIAVNISEDRETVEDMYEPYLIQKGFIVRTKQGRKATAKAYEHLGYAYSEEK</sequence>
<keyword evidence="12" id="KW-1185">Reference proteome</keyword>
<feature type="binding site" evidence="9">
    <location>
        <position position="66"/>
    </location>
    <ligand>
        <name>Mg(2+)</name>
        <dbReference type="ChEBI" id="CHEBI:18420"/>
    </ligand>
</feature>
<evidence type="ECO:0000256" key="6">
    <source>
        <dbReference type="ARBA" id="ARBA00023125"/>
    </source>
</evidence>
<dbReference type="InterPro" id="IPR036388">
    <property type="entry name" value="WH-like_DNA-bd_sf"/>
</dbReference>
<comment type="caution">
    <text evidence="11">The sequence shown here is derived from an EMBL/GenBank/DDBJ whole genome shotgun (WGS) entry which is preliminary data.</text>
</comment>
<dbReference type="Pfam" id="PF05491">
    <property type="entry name" value="WHD_RuvB"/>
    <property type="match status" value="1"/>
</dbReference>
<dbReference type="Proteomes" id="UP001595987">
    <property type="component" value="Unassembled WGS sequence"/>
</dbReference>